<dbReference type="InterPro" id="IPR012340">
    <property type="entry name" value="NA-bd_OB-fold"/>
</dbReference>
<dbReference type="FunFam" id="2.40.50.690:FF:000001">
    <property type="entry name" value="Cell wall biogenesis protein"/>
    <property type="match status" value="1"/>
</dbReference>
<dbReference type="GO" id="GO:0000175">
    <property type="term" value="F:3'-5'-RNA exonuclease activity"/>
    <property type="evidence" value="ECO:0007669"/>
    <property type="project" value="TreeGrafter"/>
</dbReference>
<gene>
    <name evidence="4" type="ORF">G7K_5958-t1</name>
</gene>
<feature type="compositionally biased region" description="Basic and acidic residues" evidence="2">
    <location>
        <begin position="146"/>
        <end position="156"/>
    </location>
</feature>
<comment type="similarity">
    <text evidence="1">Belongs to the RNR ribonuclease family.</text>
</comment>
<dbReference type="GO" id="GO:0000932">
    <property type="term" value="C:P-body"/>
    <property type="evidence" value="ECO:0007669"/>
    <property type="project" value="TreeGrafter"/>
</dbReference>
<feature type="compositionally biased region" description="Low complexity" evidence="2">
    <location>
        <begin position="179"/>
        <end position="192"/>
    </location>
</feature>
<proteinExistence type="inferred from homology"/>
<feature type="domain" description="RNB" evidence="3">
    <location>
        <begin position="664"/>
        <end position="1005"/>
    </location>
</feature>
<reference evidence="4 5" key="3">
    <citation type="journal article" date="2015" name="Genome Announc.">
        <title>Draft Genome Sequence of the Archiascomycetous Yeast Saitoella complicata.</title>
        <authorList>
            <person name="Yamauchi K."/>
            <person name="Kondo S."/>
            <person name="Hamamoto M."/>
            <person name="Takahashi Y."/>
            <person name="Ogura Y."/>
            <person name="Hayashi T."/>
            <person name="Nishida H."/>
        </authorList>
    </citation>
    <scope>NUCLEOTIDE SEQUENCE [LARGE SCALE GENOMIC DNA]</scope>
    <source>
        <strain evidence="4 5">NRRL Y-17804</strain>
    </source>
</reference>
<dbReference type="Proteomes" id="UP000033140">
    <property type="component" value="Unassembled WGS sequence"/>
</dbReference>
<dbReference type="GO" id="GO:0006402">
    <property type="term" value="P:mRNA catabolic process"/>
    <property type="evidence" value="ECO:0007669"/>
    <property type="project" value="TreeGrafter"/>
</dbReference>
<dbReference type="GO" id="GO:0003723">
    <property type="term" value="F:RNA binding"/>
    <property type="evidence" value="ECO:0007669"/>
    <property type="project" value="InterPro"/>
</dbReference>
<reference evidence="4 5" key="2">
    <citation type="journal article" date="2014" name="J. Gen. Appl. Microbiol.">
        <title>The early diverging ascomycetous budding yeast Saitoella complicata has three histone deacetylases belonging to the Clr6, Hos2, and Rpd3 lineages.</title>
        <authorList>
            <person name="Nishida H."/>
            <person name="Matsumoto T."/>
            <person name="Kondo S."/>
            <person name="Hamamoto M."/>
            <person name="Yoshikawa H."/>
        </authorList>
    </citation>
    <scope>NUCLEOTIDE SEQUENCE [LARGE SCALE GENOMIC DNA]</scope>
    <source>
        <strain evidence="4 5">NRRL Y-17804</strain>
    </source>
</reference>
<feature type="compositionally biased region" description="Gly residues" evidence="2">
    <location>
        <begin position="193"/>
        <end position="203"/>
    </location>
</feature>
<dbReference type="Gene3D" id="2.40.50.700">
    <property type="match status" value="1"/>
</dbReference>
<dbReference type="PANTHER" id="PTHR23355:SF9">
    <property type="entry name" value="DIS3-LIKE EXONUCLEASE 2"/>
    <property type="match status" value="1"/>
</dbReference>
<evidence type="ECO:0000313" key="5">
    <source>
        <dbReference type="Proteomes" id="UP000033140"/>
    </source>
</evidence>
<dbReference type="EMBL" id="BACD03000054">
    <property type="protein sequence ID" value="GAO51867.1"/>
    <property type="molecule type" value="Genomic_DNA"/>
</dbReference>
<dbReference type="OMA" id="QIQATHQ"/>
<dbReference type="SMART" id="SM00955">
    <property type="entry name" value="RNB"/>
    <property type="match status" value="1"/>
</dbReference>
<feature type="compositionally biased region" description="Polar residues" evidence="2">
    <location>
        <begin position="1205"/>
        <end position="1214"/>
    </location>
</feature>
<evidence type="ECO:0000259" key="3">
    <source>
        <dbReference type="SMART" id="SM00955"/>
    </source>
</evidence>
<protein>
    <recommendedName>
        <fullName evidence="3">RNB domain-containing protein</fullName>
    </recommendedName>
</protein>
<feature type="region of interest" description="Disordered" evidence="2">
    <location>
        <begin position="435"/>
        <end position="480"/>
    </location>
</feature>
<dbReference type="PANTHER" id="PTHR23355">
    <property type="entry name" value="RIBONUCLEASE"/>
    <property type="match status" value="1"/>
</dbReference>
<dbReference type="Pfam" id="PF00773">
    <property type="entry name" value="RNB"/>
    <property type="match status" value="1"/>
</dbReference>
<feature type="compositionally biased region" description="Gly residues" evidence="2">
    <location>
        <begin position="239"/>
        <end position="248"/>
    </location>
</feature>
<evidence type="ECO:0000256" key="1">
    <source>
        <dbReference type="ARBA" id="ARBA00005785"/>
    </source>
</evidence>
<feature type="compositionally biased region" description="Low complexity" evidence="2">
    <location>
        <begin position="1215"/>
        <end position="1224"/>
    </location>
</feature>
<dbReference type="Gene3D" id="2.40.50.690">
    <property type="match status" value="1"/>
</dbReference>
<sequence>MANIHVLTVEQYALQQQIELLQAQQQLLQQQQQYAAQTGMMPPPSYMPSQQMQHQPQGAYTAEPAAASGFASTGMGQIGAGPGAHRRSGSNAFDAFPGGFAAQGGRGAGGMGMGMGMGVSSGQRQPGPPAQGHSRRHSLALPEAKQAAERAQRVRQESASGSTTSASPFSFPARPDSSGGEQQQQQQQQQQQGGFGSMGGNGGRSRVPGHGRSQSMAVGGGRGSAVPERGFSFPSAPGSSGGQPGGGHARSSSRNFDGNWRASAGQQPTGPVQSEQPQQQQQFFVPGHRSRASMSSSMSSNAGFGGFSFPQQAPSALNLSGMGGMNIPQPLLSPQLMQQQQLVQLQGQGGAQQQRKSLFSPYLPQATLPALLSDGRLVSGVLRVNKKNRSDAYVSTELLDADIFICGSKDRNRALEGDFVAVELLDVDEVWNAKREKEEKKRRKEGFQMSGGSTSQAEGTGLKRQGSIRNRPEVKKKDDVEVEGQGLLLVDEEEVSDEMKPMYAGHVVAVIERTPGQMFSGTLGLLRPSSAATKEKQDQERMQRGERPEGGRSNDRPKIVWFKPTDKRVPLIAIPTEQAPKDFVENHQKYANKLFVACIKRWPITSLHPFGTLVEELGDMGNVEVETEALLRDNNFLNEAFSEACIKSIPEPIDLSNEEELELRGNFSEERVFSLDVADAKVKGLNRAMHIKGLEEGKVEIGIHISDVGYYVRPNSVLDREAKKRGTAVFLTNRAVPMFPNELVDLCSLAPGETKPTFSIVFKMDETTGDVEGIWIGRSIVSSVAHISYEDADAVLEGGKLSGEVTSGDEALRKGLEDDLSRLCRVTTVLRRKRLGSTKLELDSLRLLAELDDEDLPQGTNLFESTAAAWLVEELMMKAEIAIAEKINEKFSEGALLRRHPRPQERRLRLFLDKAKRLGYEIDGTDGASLQRSLLQIDDLDIRKALETLLVKTLHRARYFVSGRVDADYNLHFINGLPLYTHFTAPLRRYADLVVHRQLEAAVTGVDVLMEDYDALGKTAEMCNSKKDASKNAQEQSMLLRLCHQINNAARSNQGPIIYSSVVVSVYESAFDILVPELGIEKRVHLDQLPLKTADFTDARGVGNRKMLELFWLKGVDTATYVPRTSETQSSSVYDRTSSMAEDELSRKFMDISTQDPNDEGALFDDDDEIVSSPIDVNAKFGFGSHPSKSEPISPVKGSVAGTPFRTQSTSSMPSGSLNNRSGSNGSGRQGIDQVARHGLRRPLEGSPGCHCQTAQSFHVISGALFGSIIFILFNRSIIYLELLVGYISYVVCYDSEVRVLRVSCFVLGCFLFWRNQKSYSLSS</sequence>
<feature type="compositionally biased region" description="Low complexity" evidence="2">
    <location>
        <begin position="229"/>
        <end position="238"/>
    </location>
</feature>
<dbReference type="Pfam" id="PF17877">
    <property type="entry name" value="Dis3l2_C_term"/>
    <property type="match status" value="1"/>
</dbReference>
<dbReference type="SUPFAM" id="SSF50249">
    <property type="entry name" value="Nucleic acid-binding proteins"/>
    <property type="match status" value="2"/>
</dbReference>
<name>A0A0E9NPT7_SAICN</name>
<organism evidence="4 5">
    <name type="scientific">Saitoella complicata (strain BCRC 22490 / CBS 7301 / JCM 7358 / NBRC 10748 / NRRL Y-17804)</name>
    <dbReference type="NCBI Taxonomy" id="698492"/>
    <lineage>
        <taxon>Eukaryota</taxon>
        <taxon>Fungi</taxon>
        <taxon>Dikarya</taxon>
        <taxon>Ascomycota</taxon>
        <taxon>Taphrinomycotina</taxon>
        <taxon>Taphrinomycotina incertae sedis</taxon>
        <taxon>Saitoella</taxon>
    </lineage>
</organism>
<dbReference type="InterPro" id="IPR001900">
    <property type="entry name" value="RNase_II/R"/>
</dbReference>
<feature type="compositionally biased region" description="Basic and acidic residues" evidence="2">
    <location>
        <begin position="533"/>
        <end position="558"/>
    </location>
</feature>
<feature type="compositionally biased region" description="Polar residues" evidence="2">
    <location>
        <begin position="157"/>
        <end position="168"/>
    </location>
</feature>
<dbReference type="InterPro" id="IPR041093">
    <property type="entry name" value="Dis3l2-like_C"/>
</dbReference>
<feature type="compositionally biased region" description="Low complexity" evidence="2">
    <location>
        <begin position="273"/>
        <end position="282"/>
    </location>
</feature>
<keyword evidence="5" id="KW-1185">Reference proteome</keyword>
<feature type="region of interest" description="Disordered" evidence="2">
    <location>
        <begin position="521"/>
        <end position="558"/>
    </location>
</feature>
<reference evidence="4 5" key="1">
    <citation type="journal article" date="2011" name="J. Gen. Appl. Microbiol.">
        <title>Draft genome sequencing of the enigmatic yeast Saitoella complicata.</title>
        <authorList>
            <person name="Nishida H."/>
            <person name="Hamamoto M."/>
            <person name="Sugiyama J."/>
        </authorList>
    </citation>
    <scope>NUCLEOTIDE SEQUENCE [LARGE SCALE GENOMIC DNA]</scope>
    <source>
        <strain evidence="4 5">NRRL Y-17804</strain>
    </source>
</reference>
<feature type="region of interest" description="Disordered" evidence="2">
    <location>
        <begin position="1183"/>
        <end position="1231"/>
    </location>
</feature>
<evidence type="ECO:0000313" key="4">
    <source>
        <dbReference type="EMBL" id="GAO51867.1"/>
    </source>
</evidence>
<dbReference type="Pfam" id="PF17849">
    <property type="entry name" value="OB_Dis3"/>
    <property type="match status" value="1"/>
</dbReference>
<accession>A0A0E9NPT7</accession>
<evidence type="ECO:0000256" key="2">
    <source>
        <dbReference type="SAM" id="MobiDB-lite"/>
    </source>
</evidence>
<dbReference type="STRING" id="698492.A0A0E9NPT7"/>
<dbReference type="FunFam" id="2.40.50.700:FF:000002">
    <property type="entry name" value="Cell wall biogenesis protein"/>
    <property type="match status" value="1"/>
</dbReference>
<feature type="region of interest" description="Disordered" evidence="2">
    <location>
        <begin position="111"/>
        <end position="300"/>
    </location>
</feature>
<dbReference type="InterPro" id="IPR050180">
    <property type="entry name" value="RNR_Ribonuclease"/>
</dbReference>
<dbReference type="InterPro" id="IPR041505">
    <property type="entry name" value="Dis3_CSD2"/>
</dbReference>
<feature type="compositionally biased region" description="Basic and acidic residues" evidence="2">
    <location>
        <begin position="470"/>
        <end position="479"/>
    </location>
</feature>
<comment type="caution">
    <text evidence="4">The sequence shown here is derived from an EMBL/GenBank/DDBJ whole genome shotgun (WGS) entry which is preliminary data.</text>
</comment>
<dbReference type="Gene3D" id="2.40.50.140">
    <property type="entry name" value="Nucleic acid-binding proteins"/>
    <property type="match status" value="1"/>
</dbReference>